<dbReference type="GO" id="GO:0006260">
    <property type="term" value="P:DNA replication"/>
    <property type="evidence" value="ECO:0007669"/>
    <property type="project" value="InterPro"/>
</dbReference>
<organism evidence="1 2">
    <name type="scientific">Pelagibacterium luteolum</name>
    <dbReference type="NCBI Taxonomy" id="440168"/>
    <lineage>
        <taxon>Bacteria</taxon>
        <taxon>Pseudomonadati</taxon>
        <taxon>Pseudomonadota</taxon>
        <taxon>Alphaproteobacteria</taxon>
        <taxon>Hyphomicrobiales</taxon>
        <taxon>Devosiaceae</taxon>
        <taxon>Pelagibacterium</taxon>
    </lineage>
</organism>
<dbReference type="GO" id="GO:0003887">
    <property type="term" value="F:DNA-directed DNA polymerase activity"/>
    <property type="evidence" value="ECO:0007669"/>
    <property type="project" value="InterPro"/>
</dbReference>
<keyword evidence="2" id="KW-1185">Reference proteome</keyword>
<dbReference type="InterPro" id="IPR007459">
    <property type="entry name" value="DNA_pol3_chi"/>
</dbReference>
<dbReference type="OrthoDB" id="9795973at2"/>
<reference evidence="1 2" key="1">
    <citation type="submission" date="2016-10" db="EMBL/GenBank/DDBJ databases">
        <authorList>
            <person name="de Groot N.N."/>
        </authorList>
    </citation>
    <scope>NUCLEOTIDE SEQUENCE [LARGE SCALE GENOMIC DNA]</scope>
    <source>
        <strain evidence="1 2">CGMCC 1.10267</strain>
    </source>
</reference>
<accession>A0A1G7VV26</accession>
<dbReference type="InterPro" id="IPR036768">
    <property type="entry name" value="PolIII_chi_sf"/>
</dbReference>
<evidence type="ECO:0000313" key="2">
    <source>
        <dbReference type="Proteomes" id="UP000199495"/>
    </source>
</evidence>
<dbReference type="AlphaFoldDB" id="A0A1G7VV26"/>
<evidence type="ECO:0000313" key="1">
    <source>
        <dbReference type="EMBL" id="SDG63656.1"/>
    </source>
</evidence>
<sequence length="149" mass="17310">MTDLLFYHLETRPLDSVLPMLLEKTLERGWRAVVEVGSRERLEVLDSALWTYSDDAFLPHGAATRTETDAEQPVILTDDETNPNAATVRFFVDRATPRPVEGYERLVYIFNGHDPDAVTEARQIWRDLKPQFNLTYWQQDQDGRWSKKA</sequence>
<dbReference type="Pfam" id="PF04364">
    <property type="entry name" value="DNA_pol3_chi"/>
    <property type="match status" value="1"/>
</dbReference>
<dbReference type="EMBL" id="FNCS01000005">
    <property type="protein sequence ID" value="SDG63656.1"/>
    <property type="molecule type" value="Genomic_DNA"/>
</dbReference>
<name>A0A1G7VV26_9HYPH</name>
<dbReference type="Proteomes" id="UP000199495">
    <property type="component" value="Unassembled WGS sequence"/>
</dbReference>
<dbReference type="NCBIfam" id="NF004347">
    <property type="entry name" value="PRK05728.1-4"/>
    <property type="match status" value="1"/>
</dbReference>
<dbReference type="STRING" id="440168.SAMN04487974_10519"/>
<dbReference type="PANTHER" id="PTHR38767:SF1">
    <property type="entry name" value="DNA POLYMERASE III SUBUNIT CHI"/>
    <property type="match status" value="1"/>
</dbReference>
<dbReference type="Gene3D" id="3.40.50.10110">
    <property type="entry name" value="DNA polymerase III subunit chi"/>
    <property type="match status" value="1"/>
</dbReference>
<protein>
    <submittedName>
        <fullName evidence="1">DNA polymerase III, chi subunit</fullName>
    </submittedName>
</protein>
<dbReference type="PANTHER" id="PTHR38767">
    <property type="entry name" value="DNA POLYMERASE III SUBUNIT CHI"/>
    <property type="match status" value="1"/>
</dbReference>
<dbReference type="GO" id="GO:0032298">
    <property type="term" value="P:positive regulation of DNA-templated DNA replication initiation"/>
    <property type="evidence" value="ECO:0007669"/>
    <property type="project" value="TreeGrafter"/>
</dbReference>
<dbReference type="SUPFAM" id="SSF102400">
    <property type="entry name" value="DNA polymerase III chi subunit"/>
    <property type="match status" value="1"/>
</dbReference>
<dbReference type="GO" id="GO:0003677">
    <property type="term" value="F:DNA binding"/>
    <property type="evidence" value="ECO:0007669"/>
    <property type="project" value="InterPro"/>
</dbReference>
<gene>
    <name evidence="1" type="ORF">SAMN04487974_10519</name>
</gene>
<dbReference type="RefSeq" id="WP_090595760.1">
    <property type="nucleotide sequence ID" value="NZ_FNCS01000005.1"/>
</dbReference>
<proteinExistence type="predicted"/>